<comment type="caution">
    <text evidence="3">The sequence shown here is derived from an EMBL/GenBank/DDBJ whole genome shotgun (WGS) entry which is preliminary data.</text>
</comment>
<dbReference type="Proteomes" id="UP001152320">
    <property type="component" value="Chromosome 2"/>
</dbReference>
<dbReference type="Gene3D" id="2.120.10.80">
    <property type="entry name" value="Kelch-type beta propeller"/>
    <property type="match status" value="2"/>
</dbReference>
<name>A0A9Q1CJQ9_HOLLE</name>
<evidence type="ECO:0000256" key="2">
    <source>
        <dbReference type="ARBA" id="ARBA00022737"/>
    </source>
</evidence>
<dbReference type="InterPro" id="IPR051746">
    <property type="entry name" value="Kelch_domain_containing_8"/>
</dbReference>
<dbReference type="Pfam" id="PF24681">
    <property type="entry name" value="Kelch_KLHDC2_KLHL20_DRC7"/>
    <property type="match status" value="2"/>
</dbReference>
<evidence type="ECO:0000313" key="4">
    <source>
        <dbReference type="Proteomes" id="UP001152320"/>
    </source>
</evidence>
<reference evidence="3" key="1">
    <citation type="submission" date="2021-10" db="EMBL/GenBank/DDBJ databases">
        <title>Tropical sea cucumber genome reveals ecological adaptation and Cuvierian tubules defense mechanism.</title>
        <authorList>
            <person name="Chen T."/>
        </authorList>
    </citation>
    <scope>NUCLEOTIDE SEQUENCE</scope>
    <source>
        <strain evidence="3">Nanhai2018</strain>
        <tissue evidence="3">Muscle</tissue>
    </source>
</reference>
<dbReference type="SUPFAM" id="SSF117281">
    <property type="entry name" value="Kelch motif"/>
    <property type="match status" value="2"/>
</dbReference>
<organism evidence="3 4">
    <name type="scientific">Holothuria leucospilota</name>
    <name type="common">Black long sea cucumber</name>
    <name type="synonym">Mertensiothuria leucospilota</name>
    <dbReference type="NCBI Taxonomy" id="206669"/>
    <lineage>
        <taxon>Eukaryota</taxon>
        <taxon>Metazoa</taxon>
        <taxon>Echinodermata</taxon>
        <taxon>Eleutherozoa</taxon>
        <taxon>Echinozoa</taxon>
        <taxon>Holothuroidea</taxon>
        <taxon>Aspidochirotacea</taxon>
        <taxon>Aspidochirotida</taxon>
        <taxon>Holothuriidae</taxon>
        <taxon>Holothuria</taxon>
    </lineage>
</organism>
<keyword evidence="2" id="KW-0677">Repeat</keyword>
<keyword evidence="1" id="KW-0880">Kelch repeat</keyword>
<evidence type="ECO:0000313" key="3">
    <source>
        <dbReference type="EMBL" id="KAJ8046518.1"/>
    </source>
</evidence>
<keyword evidence="4" id="KW-1185">Reference proteome</keyword>
<dbReference type="PANTHER" id="PTHR46260:SF3">
    <property type="entry name" value="RING-TYPE DOMAIN-CONTAINING PROTEIN"/>
    <property type="match status" value="1"/>
</dbReference>
<dbReference type="InterPro" id="IPR015915">
    <property type="entry name" value="Kelch-typ_b-propeller"/>
</dbReference>
<evidence type="ECO:0000256" key="1">
    <source>
        <dbReference type="ARBA" id="ARBA00022441"/>
    </source>
</evidence>
<dbReference type="EMBL" id="JAIZAY010000002">
    <property type="protein sequence ID" value="KAJ8046518.1"/>
    <property type="molecule type" value="Genomic_DNA"/>
</dbReference>
<dbReference type="PANTHER" id="PTHR46260">
    <property type="entry name" value="RING-TYPE DOMAIN-CONTAINING PROTEIN"/>
    <property type="match status" value="1"/>
</dbReference>
<protein>
    <submittedName>
        <fullName evidence="3">Kelch domain-containing protein 8A</fullName>
    </submittedName>
</protein>
<gene>
    <name evidence="3" type="ORF">HOLleu_05209</name>
</gene>
<accession>A0A9Q1CJQ9</accession>
<dbReference type="InterPro" id="IPR006652">
    <property type="entry name" value="Kelch_1"/>
</dbReference>
<sequence length="356" mass="39223">MANAINYKWEKLPTMPTRRVYATVIEAEGFLYVIGGCDARGTALDVFECYNPKKKKWLRLQNIPTQRAAPAVVAVNKQVVVIGGLSGPNDPTDAVEVYDIGQKTWITDKKNMGEELQGMAAVLHRNNPLVVGGMRKDSNPTGRCSVLDLEENCWKELPDLPTPRYASTLHLNGDKLYVLGMFYKLYLGGAGGRQGKLPCPSLEMLDLSVTPDPSWVTLKDIPFYGVFPATVMTDNKFYVLGGLKKNAKEGFHNEFQEYDVEKDEWKQLPVLPRARTDFAAGMVGGKIVIVGGLTNSQTPLTDAFAYESDIQKWTKVGDIPTARGSHSNYMYGEKLLIVGGFTTSGLSNALEMISPS</sequence>
<dbReference type="OrthoDB" id="10016136at2759"/>
<dbReference type="AlphaFoldDB" id="A0A9Q1CJQ9"/>
<dbReference type="SMART" id="SM00612">
    <property type="entry name" value="Kelch"/>
    <property type="match status" value="5"/>
</dbReference>
<proteinExistence type="predicted"/>